<feature type="region of interest" description="Disordered" evidence="1">
    <location>
        <begin position="1"/>
        <end position="28"/>
    </location>
</feature>
<dbReference type="Pfam" id="PF16694">
    <property type="entry name" value="Cytochrome_P460"/>
    <property type="match status" value="1"/>
</dbReference>
<proteinExistence type="predicted"/>
<name>A0AA86MWU2_9BACT</name>
<dbReference type="EMBL" id="OX365700">
    <property type="protein sequence ID" value="CAI4030513.1"/>
    <property type="molecule type" value="Genomic_DNA"/>
</dbReference>
<evidence type="ECO:0000256" key="1">
    <source>
        <dbReference type="SAM" id="MobiDB-lite"/>
    </source>
</evidence>
<dbReference type="Proteomes" id="UP001179121">
    <property type="component" value="Chromosome"/>
</dbReference>
<feature type="domain" description="Cytochrome P460" evidence="2">
    <location>
        <begin position="69"/>
        <end position="187"/>
    </location>
</feature>
<organism evidence="3 4">
    <name type="scientific">Nitrospira tepida</name>
    <dbReference type="NCBI Taxonomy" id="2973512"/>
    <lineage>
        <taxon>Bacteria</taxon>
        <taxon>Pseudomonadati</taxon>
        <taxon>Nitrospirota</taxon>
        <taxon>Nitrospiria</taxon>
        <taxon>Nitrospirales</taxon>
        <taxon>Nitrospiraceae</taxon>
        <taxon>Nitrospira</taxon>
    </lineage>
</organism>
<dbReference type="KEGG" id="nti:DNFV4_00941"/>
<dbReference type="Gene3D" id="3.50.70.20">
    <property type="entry name" value="Cytochrome P460"/>
    <property type="match status" value="1"/>
</dbReference>
<evidence type="ECO:0000259" key="2">
    <source>
        <dbReference type="Pfam" id="PF16694"/>
    </source>
</evidence>
<keyword evidence="4" id="KW-1185">Reference proteome</keyword>
<protein>
    <recommendedName>
        <fullName evidence="2">Cytochrome P460 domain-containing protein</fullName>
    </recommendedName>
</protein>
<accession>A0AA86MWU2</accession>
<sequence>MFIGTNKESTTLHRPAGDQINRHTSTTTEERIVKPQSHLAMPVIRLLAIALKVTADNPQPLEGNQLRIPPDYRSWPVLSSKLGGGGFHRSVRFYLNPKAASTSGSQPFPAGSTFVVETFRLGQDSCRDAPDSQGMRSDVLFIMTKCASVLNSGTGADDAEVWLHANYDGEGRPLGTGWSLCRACAAPVTD</sequence>
<dbReference type="InterPro" id="IPR032033">
    <property type="entry name" value="Cytochrome_P460"/>
</dbReference>
<dbReference type="InterPro" id="IPR038142">
    <property type="entry name" value="Cytochrome_P460_sp"/>
</dbReference>
<dbReference type="RefSeq" id="WP_289267499.1">
    <property type="nucleotide sequence ID" value="NZ_OX365700.1"/>
</dbReference>
<evidence type="ECO:0000313" key="4">
    <source>
        <dbReference type="Proteomes" id="UP001179121"/>
    </source>
</evidence>
<reference evidence="3" key="1">
    <citation type="submission" date="2022-10" db="EMBL/GenBank/DDBJ databases">
        <authorList>
            <person name="Koch H."/>
        </authorList>
    </citation>
    <scope>NUCLEOTIDE SEQUENCE</scope>
    <source>
        <strain evidence="3">DNF</strain>
    </source>
</reference>
<gene>
    <name evidence="3" type="ORF">DNFV4_00941</name>
</gene>
<evidence type="ECO:0000313" key="3">
    <source>
        <dbReference type="EMBL" id="CAI4030513.1"/>
    </source>
</evidence>
<dbReference type="AlphaFoldDB" id="A0AA86MWU2"/>